<gene>
    <name evidence="1" type="ORF">SCALOS_LOCUS7410</name>
</gene>
<protein>
    <submittedName>
        <fullName evidence="1">10280_t:CDS:1</fullName>
    </submittedName>
</protein>
<feature type="non-terminal residue" evidence="1">
    <location>
        <position position="107"/>
    </location>
</feature>
<sequence length="107" mass="12140">MNPNVCSHISTLLSTSPMLKNFSNKEKLLPIGEWAGKIGEIASQNLYSSLYALRGILCRVLEGEKVIRGCCCSNKENHCRNGKLDDRNTCQYENENKLKEYDELVKE</sequence>
<organism evidence="1 2">
    <name type="scientific">Scutellospora calospora</name>
    <dbReference type="NCBI Taxonomy" id="85575"/>
    <lineage>
        <taxon>Eukaryota</taxon>
        <taxon>Fungi</taxon>
        <taxon>Fungi incertae sedis</taxon>
        <taxon>Mucoromycota</taxon>
        <taxon>Glomeromycotina</taxon>
        <taxon>Glomeromycetes</taxon>
        <taxon>Diversisporales</taxon>
        <taxon>Gigasporaceae</taxon>
        <taxon>Scutellospora</taxon>
    </lineage>
</organism>
<proteinExistence type="predicted"/>
<evidence type="ECO:0000313" key="2">
    <source>
        <dbReference type="Proteomes" id="UP000789860"/>
    </source>
</evidence>
<comment type="caution">
    <text evidence="1">The sequence shown here is derived from an EMBL/GenBank/DDBJ whole genome shotgun (WGS) entry which is preliminary data.</text>
</comment>
<reference evidence="1" key="1">
    <citation type="submission" date="2021-06" db="EMBL/GenBank/DDBJ databases">
        <authorList>
            <person name="Kallberg Y."/>
            <person name="Tangrot J."/>
            <person name="Rosling A."/>
        </authorList>
    </citation>
    <scope>NUCLEOTIDE SEQUENCE</scope>
    <source>
        <strain evidence="1">AU212A</strain>
    </source>
</reference>
<dbReference type="Proteomes" id="UP000789860">
    <property type="component" value="Unassembled WGS sequence"/>
</dbReference>
<evidence type="ECO:0000313" key="1">
    <source>
        <dbReference type="EMBL" id="CAG8614225.1"/>
    </source>
</evidence>
<name>A0ACA9MX03_9GLOM</name>
<keyword evidence="2" id="KW-1185">Reference proteome</keyword>
<accession>A0ACA9MX03</accession>
<dbReference type="EMBL" id="CAJVPM010016464">
    <property type="protein sequence ID" value="CAG8614225.1"/>
    <property type="molecule type" value="Genomic_DNA"/>
</dbReference>